<dbReference type="Proteomes" id="UP000186513">
    <property type="component" value="Unassembled WGS sequence"/>
</dbReference>
<dbReference type="GO" id="GO:0008745">
    <property type="term" value="F:N-acetylmuramoyl-L-alanine amidase activity"/>
    <property type="evidence" value="ECO:0007669"/>
    <property type="project" value="InterPro"/>
</dbReference>
<dbReference type="SMART" id="SM00646">
    <property type="entry name" value="Ami_3"/>
    <property type="match status" value="1"/>
</dbReference>
<evidence type="ECO:0000313" key="3">
    <source>
        <dbReference type="Proteomes" id="UP000186513"/>
    </source>
</evidence>
<dbReference type="CDD" id="cd02696">
    <property type="entry name" value="MurNAc-LAA"/>
    <property type="match status" value="1"/>
</dbReference>
<dbReference type="Pfam" id="PF01520">
    <property type="entry name" value="Amidase_3"/>
    <property type="match status" value="1"/>
</dbReference>
<evidence type="ECO:0000259" key="1">
    <source>
        <dbReference type="SMART" id="SM00646"/>
    </source>
</evidence>
<name>A0A1K2HM17_9NEIS</name>
<dbReference type="AlphaFoldDB" id="A0A1K2HM17"/>
<accession>A0A1K2HM17</accession>
<dbReference type="STRING" id="1121279.SAMN02745887_02323"/>
<keyword evidence="3" id="KW-1185">Reference proteome</keyword>
<sequence>MAKYTVKFVKGDYTARQEAANALKAVAYVEHHFNSGPSTAGYVSVVVGSNASQTSKNWGRWYAQAIGNAFGVKLYQPDGVVVGGFGGRGDGNLKYTRMPALLLEPLFCSNPLHAGWIRSAQGQQRLAEVLADSIRRFFPDGGTIAFSVGHKYKTSSPKDRGAEVFGGGMEADYAELVLKAAQALLEGEPAAALDQVKIRRGDALLQAIDVDPDTELRWDPVTKTLYL</sequence>
<feature type="domain" description="MurNAc-LAA" evidence="1">
    <location>
        <begin position="17"/>
        <end position="135"/>
    </location>
</feature>
<evidence type="ECO:0000313" key="2">
    <source>
        <dbReference type="EMBL" id="SFZ77298.1"/>
    </source>
</evidence>
<proteinExistence type="predicted"/>
<dbReference type="EMBL" id="FPKR01000008">
    <property type="protein sequence ID" value="SFZ77298.1"/>
    <property type="molecule type" value="Genomic_DNA"/>
</dbReference>
<dbReference type="RefSeq" id="WP_072428828.1">
    <property type="nucleotide sequence ID" value="NZ_FPKR01000008.1"/>
</dbReference>
<reference evidence="2 3" key="1">
    <citation type="submission" date="2016-11" db="EMBL/GenBank/DDBJ databases">
        <authorList>
            <person name="Jaros S."/>
            <person name="Januszkiewicz K."/>
            <person name="Wedrychowicz H."/>
        </authorList>
    </citation>
    <scope>NUCLEOTIDE SEQUENCE [LARGE SCALE GENOMIC DNA]</scope>
    <source>
        <strain evidence="2 3">DSM 18899</strain>
    </source>
</reference>
<protein>
    <submittedName>
        <fullName evidence="2">N-acetylmuramoyl-L-alanine amidase</fullName>
    </submittedName>
</protein>
<dbReference type="InterPro" id="IPR002508">
    <property type="entry name" value="MurNAc-LAA_cat"/>
</dbReference>
<dbReference type="GO" id="GO:0009253">
    <property type="term" value="P:peptidoglycan catabolic process"/>
    <property type="evidence" value="ECO:0007669"/>
    <property type="project" value="InterPro"/>
</dbReference>
<dbReference type="SUPFAM" id="SSF53187">
    <property type="entry name" value="Zn-dependent exopeptidases"/>
    <property type="match status" value="1"/>
</dbReference>
<organism evidence="2 3">
    <name type="scientific">Chitinimonas taiwanensis DSM 18899</name>
    <dbReference type="NCBI Taxonomy" id="1121279"/>
    <lineage>
        <taxon>Bacteria</taxon>
        <taxon>Pseudomonadati</taxon>
        <taxon>Pseudomonadota</taxon>
        <taxon>Betaproteobacteria</taxon>
        <taxon>Neisseriales</taxon>
        <taxon>Chitinibacteraceae</taxon>
        <taxon>Chitinimonas</taxon>
    </lineage>
</organism>
<dbReference type="Gene3D" id="3.40.630.40">
    <property type="entry name" value="Zn-dependent exopeptidases"/>
    <property type="match status" value="1"/>
</dbReference>
<gene>
    <name evidence="2" type="ORF">SAMN02745887_02323</name>
</gene>